<proteinExistence type="predicted"/>
<gene>
    <name evidence="1" type="ORF">QFZ49_002740</name>
</gene>
<protein>
    <submittedName>
        <fullName evidence="1">Uncharacterized protein</fullName>
    </submittedName>
</protein>
<dbReference type="EMBL" id="JAUSZS010000003">
    <property type="protein sequence ID" value="MDQ0932810.1"/>
    <property type="molecule type" value="Genomic_DNA"/>
</dbReference>
<name>A0ABU0RLI0_9ACTN</name>
<dbReference type="Proteomes" id="UP001223072">
    <property type="component" value="Unassembled WGS sequence"/>
</dbReference>
<evidence type="ECO:0000313" key="1">
    <source>
        <dbReference type="EMBL" id="MDQ0932810.1"/>
    </source>
</evidence>
<sequence length="87" mass="8466">MDSDALPAEGQKGGLPIRVHHAGEQGVQGGVEQCGVKQIAAGLGAGAFGQDDFGEDLAVAAPGALEALEGGPVGVSELCETVVGAVQ</sequence>
<keyword evidence="2" id="KW-1185">Reference proteome</keyword>
<comment type="caution">
    <text evidence="1">The sequence shown here is derived from an EMBL/GenBank/DDBJ whole genome shotgun (WGS) entry which is preliminary data.</text>
</comment>
<evidence type="ECO:0000313" key="2">
    <source>
        <dbReference type="Proteomes" id="UP001223072"/>
    </source>
</evidence>
<organism evidence="1 2">
    <name type="scientific">Streptomyces turgidiscabies</name>
    <dbReference type="NCBI Taxonomy" id="85558"/>
    <lineage>
        <taxon>Bacteria</taxon>
        <taxon>Bacillati</taxon>
        <taxon>Actinomycetota</taxon>
        <taxon>Actinomycetes</taxon>
        <taxon>Kitasatosporales</taxon>
        <taxon>Streptomycetaceae</taxon>
        <taxon>Streptomyces</taxon>
    </lineage>
</organism>
<reference evidence="1 2" key="1">
    <citation type="submission" date="2023-07" db="EMBL/GenBank/DDBJ databases">
        <title>Comparative genomics of wheat-associated soil bacteria to identify genetic determinants of phenazine resistance.</title>
        <authorList>
            <person name="Mouncey N."/>
        </authorList>
    </citation>
    <scope>NUCLEOTIDE SEQUENCE [LARGE SCALE GENOMIC DNA]</scope>
    <source>
        <strain evidence="1 2">W2I16</strain>
    </source>
</reference>
<accession>A0ABU0RLI0</accession>